<dbReference type="EMBL" id="VSSQ01060832">
    <property type="protein sequence ID" value="MPN14229.1"/>
    <property type="molecule type" value="Genomic_DNA"/>
</dbReference>
<accession>A0A645FLL2</accession>
<gene>
    <name evidence="1" type="ORF">SDC9_161555</name>
</gene>
<name>A0A645FLL2_9ZZZZ</name>
<protein>
    <submittedName>
        <fullName evidence="1">Uncharacterized protein</fullName>
    </submittedName>
</protein>
<evidence type="ECO:0000313" key="1">
    <source>
        <dbReference type="EMBL" id="MPN14229.1"/>
    </source>
</evidence>
<sequence>MGSSTVLTLTSSVATRLSVEYSVVVLPEPVGPVTRMMPCGRAVRWVKRLSVSPPMPTASRLSLLSLLSSRRSTARSPWALGRVETRTSMARVPRRRLMRPSCGRRFSAMSRSAMIFRREISAACSARLGCTTSRSVPSTRKRTLECRS</sequence>
<reference evidence="1" key="1">
    <citation type="submission" date="2019-08" db="EMBL/GenBank/DDBJ databases">
        <authorList>
            <person name="Kucharzyk K."/>
            <person name="Murdoch R.W."/>
            <person name="Higgins S."/>
            <person name="Loffler F."/>
        </authorList>
    </citation>
    <scope>NUCLEOTIDE SEQUENCE</scope>
</reference>
<organism evidence="1">
    <name type="scientific">bioreactor metagenome</name>
    <dbReference type="NCBI Taxonomy" id="1076179"/>
    <lineage>
        <taxon>unclassified sequences</taxon>
        <taxon>metagenomes</taxon>
        <taxon>ecological metagenomes</taxon>
    </lineage>
</organism>
<dbReference type="AlphaFoldDB" id="A0A645FLL2"/>
<proteinExistence type="predicted"/>
<comment type="caution">
    <text evidence="1">The sequence shown here is derived from an EMBL/GenBank/DDBJ whole genome shotgun (WGS) entry which is preliminary data.</text>
</comment>